<dbReference type="InterPro" id="IPR036182">
    <property type="entry name" value="PCuAC_sf"/>
</dbReference>
<sequence length="145" mass="15939">MQAQPQADQHSALRIHNPWSRPTPPGAAMGVGYMTITNTGDQPITLIAADSPRAGQVSIHQSRMQDGVMRMEPLKEGLVIAAGETVELKPHSYHLMLERLKEPLREGENIPLTLSFDGAPDVRLELMVQPLDGQPAKMEHSVHSH</sequence>
<dbReference type="AlphaFoldDB" id="A0A2G1UKP3"/>
<reference evidence="2 3" key="1">
    <citation type="submission" date="2017-09" db="EMBL/GenBank/DDBJ databases">
        <title>The draft genome sequences of Marinobacter sp. PWS21.</title>
        <authorList>
            <person name="Cao J."/>
        </authorList>
    </citation>
    <scope>NUCLEOTIDE SEQUENCE [LARGE SCALE GENOMIC DNA]</scope>
    <source>
        <strain evidence="2 3">PWS21</strain>
    </source>
</reference>
<dbReference type="Proteomes" id="UP000231409">
    <property type="component" value="Unassembled WGS sequence"/>
</dbReference>
<evidence type="ECO:0000313" key="3">
    <source>
        <dbReference type="Proteomes" id="UP000231409"/>
    </source>
</evidence>
<dbReference type="EMBL" id="NTFH01000008">
    <property type="protein sequence ID" value="PHQ15053.1"/>
    <property type="molecule type" value="Genomic_DNA"/>
</dbReference>
<organism evidence="2 3">
    <name type="scientific">Marinobacter profundi</name>
    <dbReference type="NCBI Taxonomy" id="2666256"/>
    <lineage>
        <taxon>Bacteria</taxon>
        <taxon>Pseudomonadati</taxon>
        <taxon>Pseudomonadota</taxon>
        <taxon>Gammaproteobacteria</taxon>
        <taxon>Pseudomonadales</taxon>
        <taxon>Marinobacteraceae</taxon>
        <taxon>Marinobacter</taxon>
    </lineage>
</organism>
<accession>A0A2G1UKP3</accession>
<dbReference type="InterPro" id="IPR007410">
    <property type="entry name" value="LpqE-like"/>
</dbReference>
<name>A0A2G1UKP3_9GAMM</name>
<dbReference type="PANTHER" id="PTHR36302">
    <property type="entry name" value="BLR7088 PROTEIN"/>
    <property type="match status" value="1"/>
</dbReference>
<protein>
    <submittedName>
        <fullName evidence="2">Metal-binding protein</fullName>
    </submittedName>
</protein>
<dbReference type="InterPro" id="IPR058248">
    <property type="entry name" value="Lxx211020-like"/>
</dbReference>
<dbReference type="Pfam" id="PF04314">
    <property type="entry name" value="PCuAC"/>
    <property type="match status" value="1"/>
</dbReference>
<comment type="caution">
    <text evidence="2">The sequence shown here is derived from an EMBL/GenBank/DDBJ whole genome shotgun (WGS) entry which is preliminary data.</text>
</comment>
<gene>
    <name evidence="2" type="ORF">CLH61_10705</name>
</gene>
<proteinExistence type="predicted"/>
<dbReference type="PANTHER" id="PTHR36302:SF1">
    <property type="entry name" value="COPPER CHAPERONE PCU(A)C"/>
    <property type="match status" value="1"/>
</dbReference>
<keyword evidence="3" id="KW-1185">Reference proteome</keyword>
<evidence type="ECO:0000256" key="1">
    <source>
        <dbReference type="SAM" id="MobiDB-lite"/>
    </source>
</evidence>
<dbReference type="Gene3D" id="2.60.40.1890">
    <property type="entry name" value="PCu(A)C copper chaperone"/>
    <property type="match status" value="1"/>
</dbReference>
<evidence type="ECO:0000313" key="2">
    <source>
        <dbReference type="EMBL" id="PHQ15053.1"/>
    </source>
</evidence>
<dbReference type="SUPFAM" id="SSF110087">
    <property type="entry name" value="DR1885-like metal-binding protein"/>
    <property type="match status" value="1"/>
</dbReference>
<feature type="region of interest" description="Disordered" evidence="1">
    <location>
        <begin position="1"/>
        <end position="26"/>
    </location>
</feature>